<keyword evidence="1" id="KW-0472">Membrane</keyword>
<keyword evidence="3" id="KW-1185">Reference proteome</keyword>
<name>A0A0K0PVJ7_9CAUD</name>
<organism evidence="2 3">
    <name type="scientific">Roseobacter phage RDJL Phi 2</name>
    <dbReference type="NCBI Taxonomy" id="1682380"/>
    <lineage>
        <taxon>Viruses</taxon>
        <taxon>Duplodnaviria</taxon>
        <taxon>Heunggongvirae</taxon>
        <taxon>Uroviricota</taxon>
        <taxon>Caudoviricetes</taxon>
        <taxon>Xiamenvirus</taxon>
        <taxon>Xiamenvirus RDJL2</taxon>
    </lineage>
</organism>
<protein>
    <submittedName>
        <fullName evidence="2">Uncharacterized protein</fullName>
    </submittedName>
</protein>
<evidence type="ECO:0000313" key="3">
    <source>
        <dbReference type="Proteomes" id="UP000223793"/>
    </source>
</evidence>
<dbReference type="OrthoDB" id="40562at10239"/>
<dbReference type="EMBL" id="KT266805">
    <property type="protein sequence ID" value="AKQ75840.1"/>
    <property type="molecule type" value="Genomic_DNA"/>
</dbReference>
<reference evidence="3" key="1">
    <citation type="submission" date="2015-07" db="EMBL/GenBank/DDBJ databases">
        <title>Complete genome sequence of Roseophage RDJL phage 2, a siphovirus infects Roseobacter denitrificans OCh114.</title>
        <authorList>
            <person name="Liang Y."/>
            <person name="Zhang Y."/>
            <person name="Zhou C."/>
            <person name="Chen Z."/>
            <person name="Yang S."/>
        </authorList>
    </citation>
    <scope>NUCLEOTIDE SEQUENCE [LARGE SCALE GENOMIC DNA]</scope>
</reference>
<gene>
    <name evidence="2" type="ORF">RDJLphi2_gp50</name>
</gene>
<feature type="transmembrane region" description="Helical" evidence="1">
    <location>
        <begin position="30"/>
        <end position="55"/>
    </location>
</feature>
<accession>A0A0K0PVJ7</accession>
<keyword evidence="1" id="KW-0812">Transmembrane</keyword>
<evidence type="ECO:0000256" key="1">
    <source>
        <dbReference type="SAM" id="Phobius"/>
    </source>
</evidence>
<proteinExistence type="predicted"/>
<dbReference type="Proteomes" id="UP000223793">
    <property type="component" value="Segment"/>
</dbReference>
<evidence type="ECO:0000313" key="2">
    <source>
        <dbReference type="EMBL" id="AKQ75840.1"/>
    </source>
</evidence>
<sequence length="79" mass="8975">MTIRNPIIKPEHLLTAEQLRGEDNLRPYLWSIRLSCAFVVLLGLAMIWGSVLLWVHDRAAQSACESISEQVRLNDGCQQ</sequence>
<keyword evidence="1" id="KW-1133">Transmembrane helix</keyword>